<comment type="caution">
    <text evidence="3">The sequence shown here is derived from an EMBL/GenBank/DDBJ whole genome shotgun (WGS) entry which is preliminary data.</text>
</comment>
<evidence type="ECO:0000256" key="1">
    <source>
        <dbReference type="SAM" id="MobiDB-lite"/>
    </source>
</evidence>
<protein>
    <submittedName>
        <fullName evidence="3">Uncharacterized protein</fullName>
    </submittedName>
</protein>
<sequence>MTSEPHSTTGLRDPAGNRAPAGVRPSGPVPAGARADADSFAAQMPWLTPRQRERVVRLYVTERVLLARQAERGAAEAAARARAEADAACAELRRRMCLAVAVLLGGLVTAVCALVMHHL</sequence>
<dbReference type="AlphaFoldDB" id="A0A4Y3R653"/>
<dbReference type="Proteomes" id="UP000319210">
    <property type="component" value="Unassembled WGS sequence"/>
</dbReference>
<feature type="region of interest" description="Disordered" evidence="1">
    <location>
        <begin position="1"/>
        <end position="35"/>
    </location>
</feature>
<dbReference type="RefSeq" id="WP_051846417.1">
    <property type="nucleotide sequence ID" value="NZ_BJMM01000041.1"/>
</dbReference>
<keyword evidence="2" id="KW-0812">Transmembrane</keyword>
<dbReference type="EMBL" id="BJMM01000041">
    <property type="protein sequence ID" value="GEB53042.1"/>
    <property type="molecule type" value="Genomic_DNA"/>
</dbReference>
<evidence type="ECO:0000256" key="2">
    <source>
        <dbReference type="SAM" id="Phobius"/>
    </source>
</evidence>
<evidence type="ECO:0000313" key="4">
    <source>
        <dbReference type="Proteomes" id="UP000319210"/>
    </source>
</evidence>
<keyword evidence="2" id="KW-1133">Transmembrane helix</keyword>
<keyword evidence="4" id="KW-1185">Reference proteome</keyword>
<feature type="transmembrane region" description="Helical" evidence="2">
    <location>
        <begin position="96"/>
        <end position="116"/>
    </location>
</feature>
<feature type="compositionally biased region" description="Polar residues" evidence="1">
    <location>
        <begin position="1"/>
        <end position="10"/>
    </location>
</feature>
<evidence type="ECO:0000313" key="3">
    <source>
        <dbReference type="EMBL" id="GEB53042.1"/>
    </source>
</evidence>
<name>A0A4Y3R653_STRCI</name>
<accession>A0A4Y3R653</accession>
<reference evidence="3 4" key="1">
    <citation type="submission" date="2019-06" db="EMBL/GenBank/DDBJ databases">
        <title>Whole genome shotgun sequence of Streptomyces cacaoi subsp. cacaoi NBRC 12748.</title>
        <authorList>
            <person name="Hosoyama A."/>
            <person name="Uohara A."/>
            <person name="Ohji S."/>
            <person name="Ichikawa N."/>
        </authorList>
    </citation>
    <scope>NUCLEOTIDE SEQUENCE [LARGE SCALE GENOMIC DNA]</scope>
    <source>
        <strain evidence="3 4">NBRC 12748</strain>
    </source>
</reference>
<proteinExistence type="predicted"/>
<gene>
    <name evidence="3" type="ORF">SCA03_55930</name>
</gene>
<keyword evidence="2" id="KW-0472">Membrane</keyword>
<organism evidence="3 4">
    <name type="scientific">Streptomyces cacaoi</name>
    <dbReference type="NCBI Taxonomy" id="1898"/>
    <lineage>
        <taxon>Bacteria</taxon>
        <taxon>Bacillati</taxon>
        <taxon>Actinomycetota</taxon>
        <taxon>Actinomycetes</taxon>
        <taxon>Kitasatosporales</taxon>
        <taxon>Streptomycetaceae</taxon>
        <taxon>Streptomyces</taxon>
    </lineage>
</organism>